<dbReference type="EMBL" id="CP042910">
    <property type="protein sequence ID" value="QEG17651.1"/>
    <property type="molecule type" value="Genomic_DNA"/>
</dbReference>
<evidence type="ECO:0000313" key="2">
    <source>
        <dbReference type="Proteomes" id="UP000322887"/>
    </source>
</evidence>
<sequence length="180" mass="19831">MCHGPACPAVSNEYGESGSRLSVATATSCSLRSARIVFGLTLASGGLLLWAPLDKPTLPPGACEDIELLSILKDLLMFDALFDFCIPSHEGVFSERAYGGQEEMNQKLWRYRLIPARCRALPGRYRDEVLRSVATRRHTSRTGVVSGSANLEKTGSFAVKILNNWPVFQCTVNWSRARHS</sequence>
<gene>
    <name evidence="1" type="ORF">GmarT_35330</name>
</gene>
<reference evidence="1 2" key="1">
    <citation type="submission" date="2019-08" db="EMBL/GenBank/DDBJ databases">
        <title>Deep-cultivation of Planctomycetes and their phenomic and genomic characterization uncovers novel biology.</title>
        <authorList>
            <person name="Wiegand S."/>
            <person name="Jogler M."/>
            <person name="Boedeker C."/>
            <person name="Pinto D."/>
            <person name="Vollmers J."/>
            <person name="Rivas-Marin E."/>
            <person name="Kohn T."/>
            <person name="Peeters S.H."/>
            <person name="Heuer A."/>
            <person name="Rast P."/>
            <person name="Oberbeckmann S."/>
            <person name="Bunk B."/>
            <person name="Jeske O."/>
            <person name="Meyerdierks A."/>
            <person name="Storesund J.E."/>
            <person name="Kallscheuer N."/>
            <person name="Luecker S."/>
            <person name="Lage O.M."/>
            <person name="Pohl T."/>
            <person name="Merkel B.J."/>
            <person name="Hornburger P."/>
            <person name="Mueller R.-W."/>
            <person name="Bruemmer F."/>
            <person name="Labrenz M."/>
            <person name="Spormann A.M."/>
            <person name="Op den Camp H."/>
            <person name="Overmann J."/>
            <person name="Amann R."/>
            <person name="Jetten M.S.M."/>
            <person name="Mascher T."/>
            <person name="Medema M.H."/>
            <person name="Devos D.P."/>
            <person name="Kaster A.-K."/>
            <person name="Ovreas L."/>
            <person name="Rohde M."/>
            <person name="Galperin M.Y."/>
            <person name="Jogler C."/>
        </authorList>
    </citation>
    <scope>NUCLEOTIDE SEQUENCE [LARGE SCALE GENOMIC DNA]</scope>
    <source>
        <strain evidence="1 2">DSM 8797</strain>
    </source>
</reference>
<evidence type="ECO:0000313" key="1">
    <source>
        <dbReference type="EMBL" id="QEG17651.1"/>
    </source>
</evidence>
<organism evidence="1 2">
    <name type="scientific">Gimesia maris</name>
    <dbReference type="NCBI Taxonomy" id="122"/>
    <lineage>
        <taxon>Bacteria</taxon>
        <taxon>Pseudomonadati</taxon>
        <taxon>Planctomycetota</taxon>
        <taxon>Planctomycetia</taxon>
        <taxon>Planctomycetales</taxon>
        <taxon>Planctomycetaceae</taxon>
        <taxon>Gimesia</taxon>
    </lineage>
</organism>
<protein>
    <submittedName>
        <fullName evidence="1">Uncharacterized protein</fullName>
    </submittedName>
</protein>
<accession>A0ABX5YPF4</accession>
<name>A0ABX5YPF4_9PLAN</name>
<dbReference type="Proteomes" id="UP000322887">
    <property type="component" value="Chromosome"/>
</dbReference>
<keyword evidence="2" id="KW-1185">Reference proteome</keyword>
<proteinExistence type="predicted"/>